<organism evidence="1 2">
    <name type="scientific">Actinidia rufa</name>
    <dbReference type="NCBI Taxonomy" id="165716"/>
    <lineage>
        <taxon>Eukaryota</taxon>
        <taxon>Viridiplantae</taxon>
        <taxon>Streptophyta</taxon>
        <taxon>Embryophyta</taxon>
        <taxon>Tracheophyta</taxon>
        <taxon>Spermatophyta</taxon>
        <taxon>Magnoliopsida</taxon>
        <taxon>eudicotyledons</taxon>
        <taxon>Gunneridae</taxon>
        <taxon>Pentapetalae</taxon>
        <taxon>asterids</taxon>
        <taxon>Ericales</taxon>
        <taxon>Actinidiaceae</taxon>
        <taxon>Actinidia</taxon>
    </lineage>
</organism>
<keyword evidence="1" id="KW-0808">Transferase</keyword>
<dbReference type="AlphaFoldDB" id="A0A7J0ENA0"/>
<dbReference type="InterPro" id="IPR045261">
    <property type="entry name" value="MORC_ATPase"/>
</dbReference>
<evidence type="ECO:0000313" key="2">
    <source>
        <dbReference type="Proteomes" id="UP000585474"/>
    </source>
</evidence>
<gene>
    <name evidence="1" type="ORF">Acr_05g0016000</name>
</gene>
<name>A0A7J0ENA0_9ERIC</name>
<dbReference type="PANTHER" id="PTHR23336:SF50">
    <property type="entry name" value="PROTEIN MICRORCHIDIA 1-RELATED"/>
    <property type="match status" value="1"/>
</dbReference>
<dbReference type="OrthoDB" id="757982at2759"/>
<dbReference type="EMBL" id="BJWL01000005">
    <property type="protein sequence ID" value="GFY87961.1"/>
    <property type="molecule type" value="Genomic_DNA"/>
</dbReference>
<accession>A0A7J0ENA0</accession>
<keyword evidence="1" id="KW-0418">Kinase</keyword>
<keyword evidence="2" id="KW-1185">Reference proteome</keyword>
<dbReference type="GO" id="GO:0016887">
    <property type="term" value="F:ATP hydrolysis activity"/>
    <property type="evidence" value="ECO:0007669"/>
    <property type="project" value="InterPro"/>
</dbReference>
<dbReference type="GO" id="GO:0005634">
    <property type="term" value="C:nucleus"/>
    <property type="evidence" value="ECO:0007669"/>
    <property type="project" value="TreeGrafter"/>
</dbReference>
<sequence>MGFRWGINKLLGTLPSIASFWGEFYPRFVTLVSEQLDPWRRPSLGLSEVGRLPPVLTGLSEGSLAAVVVGSEEGGFVMITVQGRLQVQSDVANPPLASRSFWKVGNYDVGPTKWAPDQGQLEHAHVHPKFLHSIATSHKWAFGAIAELLDNAVMR</sequence>
<dbReference type="Proteomes" id="UP000585474">
    <property type="component" value="Unassembled WGS sequence"/>
</dbReference>
<comment type="caution">
    <text evidence="1">The sequence shown here is derived from an EMBL/GenBank/DDBJ whole genome shotgun (WGS) entry which is preliminary data.</text>
</comment>
<protein>
    <submittedName>
        <fullName evidence="1">Histidine kinase-, DNA gyrase B-, and HSP90-like ATPase family protein</fullName>
    </submittedName>
</protein>
<proteinExistence type="predicted"/>
<dbReference type="GO" id="GO:0016301">
    <property type="term" value="F:kinase activity"/>
    <property type="evidence" value="ECO:0007669"/>
    <property type="project" value="UniProtKB-KW"/>
</dbReference>
<evidence type="ECO:0000313" key="1">
    <source>
        <dbReference type="EMBL" id="GFY87961.1"/>
    </source>
</evidence>
<reference evidence="1 2" key="1">
    <citation type="submission" date="2019-07" db="EMBL/GenBank/DDBJ databases">
        <title>De Novo Assembly of kiwifruit Actinidia rufa.</title>
        <authorList>
            <person name="Sugita-Konishi S."/>
            <person name="Sato K."/>
            <person name="Mori E."/>
            <person name="Abe Y."/>
            <person name="Kisaki G."/>
            <person name="Hamano K."/>
            <person name="Suezawa K."/>
            <person name="Otani M."/>
            <person name="Fukuda T."/>
            <person name="Manabe T."/>
            <person name="Gomi K."/>
            <person name="Tabuchi M."/>
            <person name="Akimitsu K."/>
            <person name="Kataoka I."/>
        </authorList>
    </citation>
    <scope>NUCLEOTIDE SEQUENCE [LARGE SCALE GENOMIC DNA]</scope>
    <source>
        <strain evidence="2">cv. Fuchu</strain>
    </source>
</reference>
<dbReference type="PANTHER" id="PTHR23336">
    <property type="entry name" value="ZINC FINGER CW-TYPE COILED-COIL DOMAIN PROTEIN 3"/>
    <property type="match status" value="1"/>
</dbReference>